<evidence type="ECO:0000256" key="4">
    <source>
        <dbReference type="ARBA" id="ARBA00022840"/>
    </source>
</evidence>
<dbReference type="Pfam" id="PF00005">
    <property type="entry name" value="ABC_tran"/>
    <property type="match status" value="1"/>
</dbReference>
<dbReference type="GO" id="GO:0016887">
    <property type="term" value="F:ATP hydrolysis activity"/>
    <property type="evidence" value="ECO:0007669"/>
    <property type="project" value="InterPro"/>
</dbReference>
<reference evidence="7 8" key="1">
    <citation type="submission" date="2019-10" db="EMBL/GenBank/DDBJ databases">
        <authorList>
            <person name="Dong K."/>
        </authorList>
    </citation>
    <scope>NUCLEOTIDE SEQUENCE [LARGE SCALE GENOMIC DNA]</scope>
    <source>
        <strain evidence="7 8">DSM 28960</strain>
    </source>
</reference>
<dbReference type="OrthoDB" id="9791546at2"/>
<proteinExistence type="inferred from homology"/>
<dbReference type="Proteomes" id="UP000439550">
    <property type="component" value="Unassembled WGS sequence"/>
</dbReference>
<keyword evidence="5" id="KW-0029">Amino-acid transport</keyword>
<dbReference type="PANTHER" id="PTHR42798:SF2">
    <property type="entry name" value="ABC TRANSPORTER ATP-BINDING PROTEIN MG467-RELATED"/>
    <property type="match status" value="1"/>
</dbReference>
<evidence type="ECO:0000256" key="5">
    <source>
        <dbReference type="ARBA" id="ARBA00022970"/>
    </source>
</evidence>
<dbReference type="Gene3D" id="3.40.50.300">
    <property type="entry name" value="P-loop containing nucleotide triphosphate hydrolases"/>
    <property type="match status" value="1"/>
</dbReference>
<organism evidence="7 8">
    <name type="scientific">Lactococcus hircilactis</name>
    <dbReference type="NCBI Taxonomy" id="1494462"/>
    <lineage>
        <taxon>Bacteria</taxon>
        <taxon>Bacillati</taxon>
        <taxon>Bacillota</taxon>
        <taxon>Bacilli</taxon>
        <taxon>Lactobacillales</taxon>
        <taxon>Streptococcaceae</taxon>
        <taxon>Lactococcus</taxon>
    </lineage>
</organism>
<dbReference type="InterPro" id="IPR003593">
    <property type="entry name" value="AAA+_ATPase"/>
</dbReference>
<dbReference type="PROSITE" id="PS50893">
    <property type="entry name" value="ABC_TRANSPORTER_2"/>
    <property type="match status" value="1"/>
</dbReference>
<dbReference type="InterPro" id="IPR017871">
    <property type="entry name" value="ABC_transporter-like_CS"/>
</dbReference>
<dbReference type="FunFam" id="3.40.50.300:FF:000032">
    <property type="entry name" value="Export ABC transporter ATP-binding protein"/>
    <property type="match status" value="1"/>
</dbReference>
<evidence type="ECO:0000256" key="1">
    <source>
        <dbReference type="ARBA" id="ARBA00005417"/>
    </source>
</evidence>
<dbReference type="GO" id="GO:0006865">
    <property type="term" value="P:amino acid transport"/>
    <property type="evidence" value="ECO:0007669"/>
    <property type="project" value="UniProtKB-KW"/>
</dbReference>
<feature type="domain" description="ABC transporter" evidence="6">
    <location>
        <begin position="3"/>
        <end position="230"/>
    </location>
</feature>
<evidence type="ECO:0000256" key="3">
    <source>
        <dbReference type="ARBA" id="ARBA00022741"/>
    </source>
</evidence>
<dbReference type="GO" id="GO:0022857">
    <property type="term" value="F:transmembrane transporter activity"/>
    <property type="evidence" value="ECO:0007669"/>
    <property type="project" value="UniProtKB-ARBA"/>
</dbReference>
<keyword evidence="2" id="KW-0813">Transport</keyword>
<dbReference type="InterPro" id="IPR017911">
    <property type="entry name" value="MacB-like_ATP-bd"/>
</dbReference>
<dbReference type="PANTHER" id="PTHR42798">
    <property type="entry name" value="LIPOPROTEIN-RELEASING SYSTEM ATP-BINDING PROTEIN LOLD"/>
    <property type="match status" value="1"/>
</dbReference>
<dbReference type="InterPro" id="IPR027417">
    <property type="entry name" value="P-loop_NTPase"/>
</dbReference>
<dbReference type="SUPFAM" id="SSF52540">
    <property type="entry name" value="P-loop containing nucleoside triphosphate hydrolases"/>
    <property type="match status" value="1"/>
</dbReference>
<dbReference type="PROSITE" id="PS00211">
    <property type="entry name" value="ABC_TRANSPORTER_1"/>
    <property type="match status" value="1"/>
</dbReference>
<dbReference type="GO" id="GO:0098796">
    <property type="term" value="C:membrane protein complex"/>
    <property type="evidence" value="ECO:0007669"/>
    <property type="project" value="UniProtKB-ARBA"/>
</dbReference>
<gene>
    <name evidence="7" type="ORF">GHI93_00995</name>
</gene>
<comment type="caution">
    <text evidence="7">The sequence shown here is derived from an EMBL/GenBank/DDBJ whole genome shotgun (WGS) entry which is preliminary data.</text>
</comment>
<dbReference type="InterPro" id="IPR003439">
    <property type="entry name" value="ABC_transporter-like_ATP-bd"/>
</dbReference>
<keyword evidence="3" id="KW-0547">Nucleotide-binding</keyword>
<evidence type="ECO:0000313" key="8">
    <source>
        <dbReference type="Proteomes" id="UP000439550"/>
    </source>
</evidence>
<name>A0A7X2CZT4_9LACT</name>
<evidence type="ECO:0000259" key="6">
    <source>
        <dbReference type="PROSITE" id="PS50893"/>
    </source>
</evidence>
<keyword evidence="8" id="KW-1185">Reference proteome</keyword>
<dbReference type="SMART" id="SM00382">
    <property type="entry name" value="AAA"/>
    <property type="match status" value="1"/>
</dbReference>
<dbReference type="CDD" id="cd03255">
    <property type="entry name" value="ABC_MJ0796_LolCDE_FtsE"/>
    <property type="match status" value="1"/>
</dbReference>
<accession>A0A7X2CZT4</accession>
<dbReference type="GO" id="GO:0005524">
    <property type="term" value="F:ATP binding"/>
    <property type="evidence" value="ECO:0007669"/>
    <property type="project" value="UniProtKB-KW"/>
</dbReference>
<dbReference type="RefSeq" id="WP_153494762.1">
    <property type="nucleotide sequence ID" value="NZ_CBCRWP010000008.1"/>
</dbReference>
<dbReference type="EMBL" id="WITJ01000001">
    <property type="protein sequence ID" value="MQW38526.1"/>
    <property type="molecule type" value="Genomic_DNA"/>
</dbReference>
<comment type="similarity">
    <text evidence="1">Belongs to the ABC transporter superfamily.</text>
</comment>
<keyword evidence="4 7" id="KW-0067">ATP-binding</keyword>
<protein>
    <submittedName>
        <fullName evidence="7">ATP-binding cassette domain-containing protein</fullName>
    </submittedName>
</protein>
<evidence type="ECO:0000313" key="7">
    <source>
        <dbReference type="EMBL" id="MQW38526.1"/>
    </source>
</evidence>
<evidence type="ECO:0000256" key="2">
    <source>
        <dbReference type="ARBA" id="ARBA00022448"/>
    </source>
</evidence>
<dbReference type="AlphaFoldDB" id="A0A7X2CZT4"/>
<sequence>MFIEVRNIKKEYKTGNVTTAALDNVSFSLEEGTFNVVLGPSGSGKTTLLNMLGGMDWLTEGEIKVGSAIISKMKERELTNYRRKTIGFVFQFYNIIPSLNVFENVQLVENLGEESFDAKEILSSVGLKNRMQNFPQDLSGGELQRVSIARAICKNPQLLLCDEPTGALDSKTGQNILQLLKDMAIKYKKTVIVVTHNATIAEVADNVIHIKDGILENFEVNSSPKQIDEIAW</sequence>